<dbReference type="Pfam" id="PF00704">
    <property type="entry name" value="Glyco_hydro_18"/>
    <property type="match status" value="1"/>
</dbReference>
<dbReference type="InterPro" id="IPR035992">
    <property type="entry name" value="Ricin_B-like_lectins"/>
</dbReference>
<sequence length="659" mass="72434">MRLASLLLSGATANALYRNVVYFGEWSPQLSNFHVMDIDASRITHVNYAFGIPNADGSITFENSTAAFTRVYGADLGPSAVQGNFGQLNAFKRLHPNVKVGLAIGGWGNSDAFGPIAASTSLRTEFVQNVVTLITDLGLDGIDIDWEYPTGSSVNDFYSLLQDLKSALNQLPFKTELSFAAQASTNDLGPILSKICAVVDTVNLMTYDLEGSWSRATGHQSNLYTDPNAPGDFKSSTDVAAQYYISSGCPSSKLIMGMPLYGTSFENTNGIYQKFTKPTQGSYEANGNWIYKSLPLPGMTEQFDSATQATFGYNPTTRMFMSYDGPASTQAKANYIQQKALGGSMFWEVAGDAPAGSNRSLITTVVNTLGSGNLNTAPSNLKYPTSIYSNIRSGLAPTLQLYTSRGMTISEFNGNLYANTPRHNLNEQFEYDAITNLIRSVSGNSCLDAYPESSKASGYSIHTWQCSASNDNQKWKVDAQNHRLVHLVHSNLCVDVDPNDSSHRVQVWQCHSLNTFNPNQWIGLPEEHIKLLNNQLAFTGYSSGAVGFSPVNSPGQTWTFDNVHHTVEWGTTRMCLDAYQGWNGGAVHLWACTPSNKNQQWQYDSSTRQLRHLAYTGYCLDMGSSNGALPHLWECHTSTDFYVPLQQFSYQSVDYSFMN</sequence>
<evidence type="ECO:0000256" key="3">
    <source>
        <dbReference type="RuleBase" id="RU000489"/>
    </source>
</evidence>
<dbReference type="InterPro" id="IPR000772">
    <property type="entry name" value="Ricin_B_lectin"/>
</dbReference>
<gene>
    <name evidence="5" type="ORF">THRCLA_02391</name>
</gene>
<name>A0A1W0A5J2_9STRA</name>
<dbReference type="SUPFAM" id="SSF51445">
    <property type="entry name" value="(Trans)glycosidases"/>
    <property type="match status" value="1"/>
</dbReference>
<accession>A0A1W0A5J2</accession>
<dbReference type="SMART" id="SM00636">
    <property type="entry name" value="Glyco_18"/>
    <property type="match status" value="1"/>
</dbReference>
<dbReference type="InterPro" id="IPR017853">
    <property type="entry name" value="GH"/>
</dbReference>
<keyword evidence="1 3" id="KW-0378">Hydrolase</keyword>
<dbReference type="SMART" id="SM00458">
    <property type="entry name" value="RICIN"/>
    <property type="match status" value="2"/>
</dbReference>
<dbReference type="GO" id="GO:0008061">
    <property type="term" value="F:chitin binding"/>
    <property type="evidence" value="ECO:0007669"/>
    <property type="project" value="InterPro"/>
</dbReference>
<evidence type="ECO:0000313" key="6">
    <source>
        <dbReference type="Proteomes" id="UP000243217"/>
    </source>
</evidence>
<dbReference type="GO" id="GO:0005975">
    <property type="term" value="P:carbohydrate metabolic process"/>
    <property type="evidence" value="ECO:0007669"/>
    <property type="project" value="InterPro"/>
</dbReference>
<dbReference type="GO" id="GO:0004553">
    <property type="term" value="F:hydrolase activity, hydrolyzing O-glycosyl compounds"/>
    <property type="evidence" value="ECO:0007669"/>
    <property type="project" value="InterPro"/>
</dbReference>
<dbReference type="Proteomes" id="UP000243217">
    <property type="component" value="Unassembled WGS sequence"/>
</dbReference>
<comment type="caution">
    <text evidence="5">The sequence shown here is derived from an EMBL/GenBank/DDBJ whole genome shotgun (WGS) entry which is preliminary data.</text>
</comment>
<dbReference type="Gene3D" id="3.20.20.80">
    <property type="entry name" value="Glycosidases"/>
    <property type="match status" value="1"/>
</dbReference>
<keyword evidence="6" id="KW-1185">Reference proteome</keyword>
<dbReference type="InterPro" id="IPR050314">
    <property type="entry name" value="Glycosyl_Hydrlase_18"/>
</dbReference>
<dbReference type="PROSITE" id="PS50231">
    <property type="entry name" value="RICIN_B_LECTIN"/>
    <property type="match status" value="1"/>
</dbReference>
<dbReference type="Gene3D" id="3.10.50.10">
    <property type="match status" value="1"/>
</dbReference>
<dbReference type="CDD" id="cd00161">
    <property type="entry name" value="beta-trefoil_Ricin-like"/>
    <property type="match status" value="1"/>
</dbReference>
<dbReference type="EMBL" id="JNBS01000451">
    <property type="protein sequence ID" value="OQS05479.1"/>
    <property type="molecule type" value="Genomic_DNA"/>
</dbReference>
<dbReference type="PROSITE" id="PS01095">
    <property type="entry name" value="GH18_1"/>
    <property type="match status" value="1"/>
</dbReference>
<dbReference type="PANTHER" id="PTHR11177">
    <property type="entry name" value="CHITINASE"/>
    <property type="match status" value="1"/>
</dbReference>
<dbReference type="InterPro" id="IPR029070">
    <property type="entry name" value="Chitinase_insertion_sf"/>
</dbReference>
<proteinExistence type="predicted"/>
<organism evidence="5 6">
    <name type="scientific">Thraustotheca clavata</name>
    <dbReference type="NCBI Taxonomy" id="74557"/>
    <lineage>
        <taxon>Eukaryota</taxon>
        <taxon>Sar</taxon>
        <taxon>Stramenopiles</taxon>
        <taxon>Oomycota</taxon>
        <taxon>Saprolegniomycetes</taxon>
        <taxon>Saprolegniales</taxon>
        <taxon>Achlyaceae</taxon>
        <taxon>Thraustotheca</taxon>
    </lineage>
</organism>
<evidence type="ECO:0000256" key="1">
    <source>
        <dbReference type="ARBA" id="ARBA00022801"/>
    </source>
</evidence>
<evidence type="ECO:0000259" key="4">
    <source>
        <dbReference type="PROSITE" id="PS51910"/>
    </source>
</evidence>
<dbReference type="InterPro" id="IPR001223">
    <property type="entry name" value="Glyco_hydro18_cat"/>
</dbReference>
<reference evidence="5 6" key="1">
    <citation type="journal article" date="2014" name="Genome Biol. Evol.">
        <title>The secreted proteins of Achlya hypogyna and Thraustotheca clavata identify the ancestral oomycete secretome and reveal gene acquisitions by horizontal gene transfer.</title>
        <authorList>
            <person name="Misner I."/>
            <person name="Blouin N."/>
            <person name="Leonard G."/>
            <person name="Richards T.A."/>
            <person name="Lane C.E."/>
        </authorList>
    </citation>
    <scope>NUCLEOTIDE SEQUENCE [LARGE SCALE GENOMIC DNA]</scope>
    <source>
        <strain evidence="5 6">ATCC 34112</strain>
    </source>
</reference>
<dbReference type="SUPFAM" id="SSF50370">
    <property type="entry name" value="Ricin B-like lectins"/>
    <property type="match status" value="2"/>
</dbReference>
<dbReference type="Pfam" id="PF00652">
    <property type="entry name" value="Ricin_B_lectin"/>
    <property type="match status" value="2"/>
</dbReference>
<keyword evidence="2 3" id="KW-0326">Glycosidase</keyword>
<dbReference type="STRING" id="74557.A0A1W0A5J2"/>
<dbReference type="PROSITE" id="PS51910">
    <property type="entry name" value="GH18_2"/>
    <property type="match status" value="1"/>
</dbReference>
<dbReference type="PANTHER" id="PTHR11177:SF317">
    <property type="entry name" value="CHITINASE 12-RELATED"/>
    <property type="match status" value="1"/>
</dbReference>
<dbReference type="SUPFAM" id="SSF54556">
    <property type="entry name" value="Chitinase insertion domain"/>
    <property type="match status" value="1"/>
</dbReference>
<evidence type="ECO:0000313" key="5">
    <source>
        <dbReference type="EMBL" id="OQS05479.1"/>
    </source>
</evidence>
<dbReference type="OrthoDB" id="70885at2759"/>
<dbReference type="AlphaFoldDB" id="A0A1W0A5J2"/>
<feature type="domain" description="GH18" evidence="4">
    <location>
        <begin position="17"/>
        <end position="372"/>
    </location>
</feature>
<dbReference type="InterPro" id="IPR011583">
    <property type="entry name" value="Chitinase_II/V-like_cat"/>
</dbReference>
<dbReference type="CDD" id="cd06548">
    <property type="entry name" value="GH18_chitinase"/>
    <property type="match status" value="1"/>
</dbReference>
<dbReference type="Gene3D" id="2.80.10.50">
    <property type="match status" value="2"/>
</dbReference>
<dbReference type="InterPro" id="IPR001579">
    <property type="entry name" value="Glyco_hydro_18_chit_AS"/>
</dbReference>
<evidence type="ECO:0000256" key="2">
    <source>
        <dbReference type="ARBA" id="ARBA00023295"/>
    </source>
</evidence>
<protein>
    <recommendedName>
        <fullName evidence="4">GH18 domain-containing protein</fullName>
    </recommendedName>
</protein>